<evidence type="ECO:0000256" key="4">
    <source>
        <dbReference type="ARBA" id="ARBA00023136"/>
    </source>
</evidence>
<keyword evidence="2 5" id="KW-0812">Transmembrane</keyword>
<evidence type="ECO:0000256" key="2">
    <source>
        <dbReference type="ARBA" id="ARBA00022692"/>
    </source>
</evidence>
<dbReference type="PRINTS" id="PR01035">
    <property type="entry name" value="TCRTETA"/>
</dbReference>
<dbReference type="InterPro" id="IPR020846">
    <property type="entry name" value="MFS_dom"/>
</dbReference>
<dbReference type="Proteomes" id="UP001302494">
    <property type="component" value="Chromosome"/>
</dbReference>
<dbReference type="InterPro" id="IPR001958">
    <property type="entry name" value="Tet-R_TetA/multi-R_MdtG-like"/>
</dbReference>
<dbReference type="RefSeq" id="WP_312747777.1">
    <property type="nucleotide sequence ID" value="NZ_CP116968.1"/>
</dbReference>
<feature type="transmembrane region" description="Helical" evidence="5">
    <location>
        <begin position="162"/>
        <end position="179"/>
    </location>
</feature>
<feature type="transmembrane region" description="Helical" evidence="5">
    <location>
        <begin position="40"/>
        <end position="61"/>
    </location>
</feature>
<accession>A0AA96GN34</accession>
<dbReference type="Gene3D" id="1.20.1250.20">
    <property type="entry name" value="MFS general substrate transporter like domains"/>
    <property type="match status" value="2"/>
</dbReference>
<dbReference type="InterPro" id="IPR036259">
    <property type="entry name" value="MFS_trans_sf"/>
</dbReference>
<dbReference type="GO" id="GO:0016020">
    <property type="term" value="C:membrane"/>
    <property type="evidence" value="ECO:0007669"/>
    <property type="project" value="UniProtKB-SubCell"/>
</dbReference>
<dbReference type="PANTHER" id="PTHR23518">
    <property type="entry name" value="C-METHYLTRANSFERASE"/>
    <property type="match status" value="1"/>
</dbReference>
<gene>
    <name evidence="7" type="ORF">PQG83_05920</name>
</gene>
<dbReference type="KEGG" id="nneo:PQG83_05920"/>
<keyword evidence="8" id="KW-1185">Reference proteome</keyword>
<feature type="transmembrane region" description="Helical" evidence="5">
    <location>
        <begin position="337"/>
        <end position="359"/>
    </location>
</feature>
<evidence type="ECO:0000313" key="7">
    <source>
        <dbReference type="EMBL" id="WNM63290.1"/>
    </source>
</evidence>
<evidence type="ECO:0000313" key="8">
    <source>
        <dbReference type="Proteomes" id="UP001302494"/>
    </source>
</evidence>
<dbReference type="AlphaFoldDB" id="A0AA96GN34"/>
<dbReference type="InterPro" id="IPR011701">
    <property type="entry name" value="MFS"/>
</dbReference>
<feature type="transmembrane region" description="Helical" evidence="5">
    <location>
        <begin position="302"/>
        <end position="325"/>
    </location>
</feature>
<proteinExistence type="predicted"/>
<reference evidence="7 8" key="1">
    <citation type="submission" date="2023-01" db="EMBL/GenBank/DDBJ databases">
        <title>Cultivation and genomic characterization of new, ubiquitous marine nitrite-oxidizing bacteria from the Nitrospirales.</title>
        <authorList>
            <person name="Mueller A.J."/>
            <person name="Daebeler A."/>
            <person name="Herbold C.W."/>
            <person name="Kirkegaard R.H."/>
            <person name="Daims H."/>
        </authorList>
    </citation>
    <scope>NUCLEOTIDE SEQUENCE [LARGE SCALE GENOMIC DNA]</scope>
    <source>
        <strain evidence="7 8">DK</strain>
    </source>
</reference>
<dbReference type="EMBL" id="CP116968">
    <property type="protein sequence ID" value="WNM63290.1"/>
    <property type="molecule type" value="Genomic_DNA"/>
</dbReference>
<evidence type="ECO:0000259" key="6">
    <source>
        <dbReference type="PROSITE" id="PS50850"/>
    </source>
</evidence>
<feature type="domain" description="Major facilitator superfamily (MFS) profile" evidence="6">
    <location>
        <begin position="6"/>
        <end position="390"/>
    </location>
</feature>
<dbReference type="SUPFAM" id="SSF103473">
    <property type="entry name" value="MFS general substrate transporter"/>
    <property type="match status" value="1"/>
</dbReference>
<evidence type="ECO:0000256" key="3">
    <source>
        <dbReference type="ARBA" id="ARBA00022989"/>
    </source>
</evidence>
<name>A0AA96GN34_9BACT</name>
<dbReference type="CDD" id="cd17325">
    <property type="entry name" value="MFS_MdtG_SLC18_like"/>
    <property type="match status" value="1"/>
</dbReference>
<dbReference type="PROSITE" id="PS50850">
    <property type="entry name" value="MFS"/>
    <property type="match status" value="1"/>
</dbReference>
<comment type="subcellular location">
    <subcellularLocation>
        <location evidence="1">Membrane</location>
        <topology evidence="1">Multi-pass membrane protein</topology>
    </subcellularLocation>
</comment>
<protein>
    <submittedName>
        <fullName evidence="7">MFS transporter</fullName>
    </submittedName>
</protein>
<feature type="transmembrane region" description="Helical" evidence="5">
    <location>
        <begin position="131"/>
        <end position="156"/>
    </location>
</feature>
<keyword evidence="3 5" id="KW-1133">Transmembrane helix</keyword>
<dbReference type="Pfam" id="PF07690">
    <property type="entry name" value="MFS_1"/>
    <property type="match status" value="1"/>
</dbReference>
<sequence length="396" mass="42192">MKDSKTFISLCLVGFCSFVSYDMVRRPALALFVESLGAGPFLVGLLVAVSTVTGIVLKLPIGLLSDQINRRRLMLGGVLAFAIPPFLYPFTSDLWTLGILRLFHGLATAMFTPLALAMVAELFAKRRGEAFGWYTSATQGGGLLGPMIGGAIVYQFGFAPTFFLAGLFGMLALVFFWLIPQTPTPSRLHQYSVPTLWKEMREGLRRVCQIPPILITSSVEAAKMMGNGTLMAFLPLYGLTIGLNAAEIGVLFGVQALTSFIAKPVMGRISDRGARQPLIFGGLCLCGLMVMFIPQIQGYVLLLVVAGMFGFGEAVVTSSTTALVADYSEGKDLGAGMGLRGTIMDIGHAVGPLLAGLLINTLGYGGGFFCIGVLLLLTAAFFGVTMMGIKKPVVLQ</sequence>
<dbReference type="GO" id="GO:0022857">
    <property type="term" value="F:transmembrane transporter activity"/>
    <property type="evidence" value="ECO:0007669"/>
    <property type="project" value="InterPro"/>
</dbReference>
<feature type="transmembrane region" description="Helical" evidence="5">
    <location>
        <begin position="73"/>
        <end position="90"/>
    </location>
</feature>
<feature type="transmembrane region" description="Helical" evidence="5">
    <location>
        <begin position="278"/>
        <end position="296"/>
    </location>
</feature>
<evidence type="ECO:0000256" key="1">
    <source>
        <dbReference type="ARBA" id="ARBA00004141"/>
    </source>
</evidence>
<feature type="transmembrane region" description="Helical" evidence="5">
    <location>
        <begin position="102"/>
        <end position="124"/>
    </location>
</feature>
<evidence type="ECO:0000256" key="5">
    <source>
        <dbReference type="SAM" id="Phobius"/>
    </source>
</evidence>
<dbReference type="PANTHER" id="PTHR23518:SF2">
    <property type="entry name" value="MAJOR FACILITATOR SUPERFAMILY TRANSPORTER"/>
    <property type="match status" value="1"/>
</dbReference>
<feature type="transmembrane region" description="Helical" evidence="5">
    <location>
        <begin position="365"/>
        <end position="389"/>
    </location>
</feature>
<organism evidence="7 8">
    <name type="scientific">Candidatus Nitrospira neomarina</name>
    <dbReference type="NCBI Taxonomy" id="3020899"/>
    <lineage>
        <taxon>Bacteria</taxon>
        <taxon>Pseudomonadati</taxon>
        <taxon>Nitrospirota</taxon>
        <taxon>Nitrospiria</taxon>
        <taxon>Nitrospirales</taxon>
        <taxon>Nitrospiraceae</taxon>
        <taxon>Nitrospira</taxon>
    </lineage>
</organism>
<keyword evidence="4 5" id="KW-0472">Membrane</keyword>